<name>A0A914I924_GLORO</name>
<organism evidence="2 3">
    <name type="scientific">Globodera rostochiensis</name>
    <name type="common">Golden nematode worm</name>
    <name type="synonym">Heterodera rostochiensis</name>
    <dbReference type="NCBI Taxonomy" id="31243"/>
    <lineage>
        <taxon>Eukaryota</taxon>
        <taxon>Metazoa</taxon>
        <taxon>Ecdysozoa</taxon>
        <taxon>Nematoda</taxon>
        <taxon>Chromadorea</taxon>
        <taxon>Rhabditida</taxon>
        <taxon>Tylenchina</taxon>
        <taxon>Tylenchomorpha</taxon>
        <taxon>Tylenchoidea</taxon>
        <taxon>Heteroderidae</taxon>
        <taxon>Heteroderinae</taxon>
        <taxon>Globodera</taxon>
    </lineage>
</organism>
<dbReference type="AlphaFoldDB" id="A0A914I924"/>
<dbReference type="Proteomes" id="UP000887572">
    <property type="component" value="Unplaced"/>
</dbReference>
<sequence length="89" mass="9766">MAPSKTNGTVRPISDQSIGGGRSLPKVFLPPPFGTEPTWQWLSQMHNFRPSVSQSSLRCCCCWCSSCSRITVSTSSSTAWEMVFNECSS</sequence>
<evidence type="ECO:0000313" key="3">
    <source>
        <dbReference type="WBParaSite" id="Gr19_v10_g8626.t1"/>
    </source>
</evidence>
<evidence type="ECO:0000313" key="2">
    <source>
        <dbReference type="Proteomes" id="UP000887572"/>
    </source>
</evidence>
<feature type="region of interest" description="Disordered" evidence="1">
    <location>
        <begin position="1"/>
        <end position="23"/>
    </location>
</feature>
<reference evidence="3" key="1">
    <citation type="submission" date="2022-11" db="UniProtKB">
        <authorList>
            <consortium name="WormBaseParasite"/>
        </authorList>
    </citation>
    <scope>IDENTIFICATION</scope>
</reference>
<keyword evidence="2" id="KW-1185">Reference proteome</keyword>
<dbReference type="WBParaSite" id="Gr19_v10_g8626.t1">
    <property type="protein sequence ID" value="Gr19_v10_g8626.t1"/>
    <property type="gene ID" value="Gr19_v10_g8626"/>
</dbReference>
<proteinExistence type="predicted"/>
<evidence type="ECO:0000256" key="1">
    <source>
        <dbReference type="SAM" id="MobiDB-lite"/>
    </source>
</evidence>
<accession>A0A914I924</accession>
<protein>
    <submittedName>
        <fullName evidence="3">Uncharacterized protein</fullName>
    </submittedName>
</protein>
<feature type="compositionally biased region" description="Polar residues" evidence="1">
    <location>
        <begin position="1"/>
        <end position="17"/>
    </location>
</feature>